<accession>A0A9N8HSU8</accession>
<reference evidence="1" key="1">
    <citation type="submission" date="2020-06" db="EMBL/GenBank/DDBJ databases">
        <authorList>
            <consortium name="Plant Systems Biology data submission"/>
        </authorList>
    </citation>
    <scope>NUCLEOTIDE SEQUENCE</scope>
    <source>
        <strain evidence="1">D6</strain>
    </source>
</reference>
<comment type="caution">
    <text evidence="1">The sequence shown here is derived from an EMBL/GenBank/DDBJ whole genome shotgun (WGS) entry which is preliminary data.</text>
</comment>
<keyword evidence="2" id="KW-1185">Reference proteome</keyword>
<evidence type="ECO:0000313" key="1">
    <source>
        <dbReference type="EMBL" id="CAB9523555.1"/>
    </source>
</evidence>
<evidence type="ECO:0008006" key="3">
    <source>
        <dbReference type="Google" id="ProtNLM"/>
    </source>
</evidence>
<organism evidence="1 2">
    <name type="scientific">Seminavis robusta</name>
    <dbReference type="NCBI Taxonomy" id="568900"/>
    <lineage>
        <taxon>Eukaryota</taxon>
        <taxon>Sar</taxon>
        <taxon>Stramenopiles</taxon>
        <taxon>Ochrophyta</taxon>
        <taxon>Bacillariophyta</taxon>
        <taxon>Bacillariophyceae</taxon>
        <taxon>Bacillariophycidae</taxon>
        <taxon>Naviculales</taxon>
        <taxon>Naviculaceae</taxon>
        <taxon>Seminavis</taxon>
    </lineage>
</organism>
<dbReference type="EMBL" id="CAICTM010001429">
    <property type="protein sequence ID" value="CAB9523555.1"/>
    <property type="molecule type" value="Genomic_DNA"/>
</dbReference>
<name>A0A9N8HSU8_9STRA</name>
<dbReference type="Proteomes" id="UP001153069">
    <property type="component" value="Unassembled WGS sequence"/>
</dbReference>
<protein>
    <recommendedName>
        <fullName evidence="3">CRAL-TRIO domain-containing protein</fullName>
    </recommendedName>
</protein>
<proteinExistence type="predicted"/>
<evidence type="ECO:0000313" key="2">
    <source>
        <dbReference type="Proteomes" id="UP001153069"/>
    </source>
</evidence>
<gene>
    <name evidence="1" type="ORF">SEMRO_1431_G272010.1</name>
</gene>
<sequence>MINRNPSETLEADVLQSIDEFCDAETGGAFKQILLQQLERRELDPSMILSDQETQWALELKQAVTSSNGEAPVFNDMDYAQHAIVASGDIQEALARVRGMQLFHKKHGIDHSCKQIIFYLKGFLRQYPGCLLHLDNDPLSLESVLVFETTCLGGLSALSQWENKGGTTGPGYSWKVCVVGLYYLLYLLQPSFSSSRKGLLLAVDCQNDDWDDSTKQFGQCMLQELLLFLPVNCRGVMVFNTSTVANLMISTYKPFLPRNIRENVFMMMGSELQKGFNGGTTTSLRELYGQPSLAETEERALRRAVTLKALRSCNEKVFQLDACFTSS</sequence>
<dbReference type="AlphaFoldDB" id="A0A9N8HSU8"/>